<dbReference type="Proteomes" id="UP001152797">
    <property type="component" value="Unassembled WGS sequence"/>
</dbReference>
<evidence type="ECO:0000313" key="3">
    <source>
        <dbReference type="EMBL" id="CAL1169782.1"/>
    </source>
</evidence>
<organism evidence="2">
    <name type="scientific">Cladocopium goreaui</name>
    <dbReference type="NCBI Taxonomy" id="2562237"/>
    <lineage>
        <taxon>Eukaryota</taxon>
        <taxon>Sar</taxon>
        <taxon>Alveolata</taxon>
        <taxon>Dinophyceae</taxon>
        <taxon>Suessiales</taxon>
        <taxon>Symbiodiniaceae</taxon>
        <taxon>Cladocopium</taxon>
    </lineage>
</organism>
<dbReference type="EMBL" id="CAMXCT020006583">
    <property type="protein sequence ID" value="CAL1169782.1"/>
    <property type="molecule type" value="Genomic_DNA"/>
</dbReference>
<proteinExistence type="predicted"/>
<protein>
    <submittedName>
        <fullName evidence="4">Cyclin-like domain-containing protein</fullName>
    </submittedName>
</protein>
<accession>A0A9P1GLU9</accession>
<dbReference type="SUPFAM" id="SSF47954">
    <property type="entry name" value="Cyclin-like"/>
    <property type="match status" value="1"/>
</dbReference>
<feature type="compositionally biased region" description="Basic and acidic residues" evidence="1">
    <location>
        <begin position="394"/>
        <end position="405"/>
    </location>
</feature>
<gene>
    <name evidence="2" type="ORF">C1SCF055_LOCUS41153</name>
</gene>
<feature type="region of interest" description="Disordered" evidence="1">
    <location>
        <begin position="1"/>
        <end position="61"/>
    </location>
</feature>
<dbReference type="AlphaFoldDB" id="A0A9P1GLU9"/>
<feature type="compositionally biased region" description="Low complexity" evidence="1">
    <location>
        <begin position="15"/>
        <end position="24"/>
    </location>
</feature>
<dbReference type="OrthoDB" id="4951845at2759"/>
<reference evidence="2" key="1">
    <citation type="submission" date="2022-10" db="EMBL/GenBank/DDBJ databases">
        <authorList>
            <person name="Chen Y."/>
            <person name="Dougan E. K."/>
            <person name="Chan C."/>
            <person name="Rhodes N."/>
            <person name="Thang M."/>
        </authorList>
    </citation>
    <scope>NUCLEOTIDE SEQUENCE</scope>
</reference>
<feature type="region of interest" description="Disordered" evidence="1">
    <location>
        <begin position="384"/>
        <end position="412"/>
    </location>
</feature>
<dbReference type="InterPro" id="IPR043198">
    <property type="entry name" value="Cyclin/Ssn8"/>
</dbReference>
<dbReference type="GO" id="GO:0016538">
    <property type="term" value="F:cyclin-dependent protein serine/threonine kinase regulator activity"/>
    <property type="evidence" value="ECO:0007669"/>
    <property type="project" value="InterPro"/>
</dbReference>
<feature type="compositionally biased region" description="Pro residues" evidence="1">
    <location>
        <begin position="25"/>
        <end position="40"/>
    </location>
</feature>
<dbReference type="EMBL" id="CAMXCT010006583">
    <property type="protein sequence ID" value="CAI4016407.1"/>
    <property type="molecule type" value="Genomic_DNA"/>
</dbReference>
<evidence type="ECO:0000256" key="1">
    <source>
        <dbReference type="SAM" id="MobiDB-lite"/>
    </source>
</evidence>
<dbReference type="Gene3D" id="1.10.472.10">
    <property type="entry name" value="Cyclin-like"/>
    <property type="match status" value="1"/>
</dbReference>
<dbReference type="EMBL" id="CAMXCT030006583">
    <property type="protein sequence ID" value="CAL4803719.1"/>
    <property type="molecule type" value="Genomic_DNA"/>
</dbReference>
<dbReference type="PANTHER" id="PTHR10026">
    <property type="entry name" value="CYCLIN"/>
    <property type="match status" value="1"/>
</dbReference>
<keyword evidence="5" id="KW-1185">Reference proteome</keyword>
<comment type="caution">
    <text evidence="2">The sequence shown here is derived from an EMBL/GenBank/DDBJ whole genome shotgun (WGS) entry which is preliminary data.</text>
</comment>
<dbReference type="InterPro" id="IPR036915">
    <property type="entry name" value="Cyclin-like_sf"/>
</dbReference>
<evidence type="ECO:0000313" key="4">
    <source>
        <dbReference type="EMBL" id="CAL4803719.1"/>
    </source>
</evidence>
<evidence type="ECO:0000313" key="5">
    <source>
        <dbReference type="Proteomes" id="UP001152797"/>
    </source>
</evidence>
<name>A0A9P1GLU9_9DINO</name>
<evidence type="ECO:0000313" key="2">
    <source>
        <dbReference type="EMBL" id="CAI4016407.1"/>
    </source>
</evidence>
<sequence>MDTTGPTDAPPAPAAPAEGAAAPAPAAPGPETPQCTPPATPVEGEPPKKAPKVYVPPPTPWQSEAQKELREKNVISACSRAKPVVKKLFDVANTQNRSTSELDTSQVTLLSCYYVQQYYHPNHEVIIGERDSYDVVALGCIFVACKVADHARRIKNLVRAYNQVLQEEKKPELSDEQQTQLVEKILKIEFLVLKAVAFHFDVLMPLEYLDQQTDRLVDELFKQPLFIAAYPYDRKYLRKNLYNAAMKFCVDGYSGNPALSKCVKNLSLASLVFATRYLLRSRTTNPNLPKVREALEQMPDLMDFMVDGEMTPEHRDEVNKAIEGIMQARSGVSSTPRSLRAEVEKEAISPCEGVRQAPVQAPAPREEQNLNYLRQWVELEEARLEMRQTPPLEAQERPEGPERPEPPAGEGI</sequence>
<reference evidence="3" key="2">
    <citation type="submission" date="2024-04" db="EMBL/GenBank/DDBJ databases">
        <authorList>
            <person name="Chen Y."/>
            <person name="Shah S."/>
            <person name="Dougan E. K."/>
            <person name="Thang M."/>
            <person name="Chan C."/>
        </authorList>
    </citation>
    <scope>NUCLEOTIDE SEQUENCE [LARGE SCALE GENOMIC DNA]</scope>
</reference>
<dbReference type="GO" id="GO:0006357">
    <property type="term" value="P:regulation of transcription by RNA polymerase II"/>
    <property type="evidence" value="ECO:0007669"/>
    <property type="project" value="InterPro"/>
</dbReference>